<dbReference type="GO" id="GO:0052737">
    <property type="term" value="F:pyruvate dehydrogenase (quinone) activity"/>
    <property type="evidence" value="ECO:0007669"/>
    <property type="project" value="UniProtKB-UniRule"/>
</dbReference>
<keyword evidence="3" id="KW-0560">Oxidoreductase</keyword>
<dbReference type="EMBL" id="JSAM01000037">
    <property type="protein sequence ID" value="KIA78136.1"/>
    <property type="molecule type" value="Genomic_DNA"/>
</dbReference>
<feature type="binding site" evidence="3">
    <location>
        <position position="49"/>
    </location>
    <ligand>
        <name>thiamine diphosphate</name>
        <dbReference type="ChEBI" id="CHEBI:58937"/>
    </ligand>
</feature>
<feature type="binding site" evidence="3">
    <location>
        <position position="291"/>
    </location>
    <ligand>
        <name>FAD</name>
        <dbReference type="ChEBI" id="CHEBI:57692"/>
    </ligand>
</feature>
<dbReference type="InterPro" id="IPR047211">
    <property type="entry name" value="POXB-like"/>
</dbReference>
<proteinExistence type="inferred from homology"/>
<name>A0A0C1C3Q7_9BACT</name>
<feature type="binding site" evidence="3">
    <location>
        <position position="434"/>
    </location>
    <ligand>
        <name>Mg(2+)</name>
        <dbReference type="ChEBI" id="CHEBI:18420"/>
    </ligand>
</feature>
<keyword evidence="3" id="KW-0274">FAD</keyword>
<feature type="binding site" evidence="3">
    <location>
        <begin position="434"/>
        <end position="436"/>
    </location>
    <ligand>
        <name>thiamine diphosphate</name>
        <dbReference type="ChEBI" id="CHEBI:58937"/>
    </ligand>
</feature>
<feature type="domain" description="Thiamine pyrophosphate enzyme TPP-binding" evidence="6">
    <location>
        <begin position="380"/>
        <end position="526"/>
    </location>
</feature>
<dbReference type="AlphaFoldDB" id="A0A0C1C3Q7"/>
<dbReference type="GO" id="GO:0050660">
    <property type="term" value="F:flavin adenine dinucleotide binding"/>
    <property type="evidence" value="ECO:0007669"/>
    <property type="project" value="UniProtKB-UniRule"/>
</dbReference>
<organism evidence="8 9">
    <name type="scientific">Parachlamydia acanthamoebae</name>
    <dbReference type="NCBI Taxonomy" id="83552"/>
    <lineage>
        <taxon>Bacteria</taxon>
        <taxon>Pseudomonadati</taxon>
        <taxon>Chlamydiota</taxon>
        <taxon>Chlamydiia</taxon>
        <taxon>Parachlamydiales</taxon>
        <taxon>Parachlamydiaceae</taxon>
        <taxon>Parachlamydia</taxon>
    </lineage>
</organism>
<dbReference type="GO" id="GO:0005886">
    <property type="term" value="C:plasma membrane"/>
    <property type="evidence" value="ECO:0007669"/>
    <property type="project" value="UniProtKB-SubCell"/>
</dbReference>
<dbReference type="Proteomes" id="UP000031307">
    <property type="component" value="Unassembled WGS sequence"/>
</dbReference>
<evidence type="ECO:0000259" key="7">
    <source>
        <dbReference type="Pfam" id="PF02776"/>
    </source>
</evidence>
<dbReference type="CDD" id="cd02014">
    <property type="entry name" value="TPP_POX"/>
    <property type="match status" value="1"/>
</dbReference>
<evidence type="ECO:0000259" key="6">
    <source>
        <dbReference type="Pfam" id="PF02775"/>
    </source>
</evidence>
<evidence type="ECO:0000259" key="5">
    <source>
        <dbReference type="Pfam" id="PF00205"/>
    </source>
</evidence>
<dbReference type="InterPro" id="IPR012001">
    <property type="entry name" value="Thiamin_PyroP_enz_TPP-bd_dom"/>
</dbReference>
<comment type="caution">
    <text evidence="8">The sequence shown here is derived from an EMBL/GenBank/DDBJ whole genome shotgun (WGS) entry which is preliminary data.</text>
</comment>
<feature type="binding site" evidence="3">
    <location>
        <begin position="273"/>
        <end position="277"/>
    </location>
    <ligand>
        <name>FAD</name>
        <dbReference type="ChEBI" id="CHEBI:57692"/>
    </ligand>
</feature>
<dbReference type="RefSeq" id="WP_006341781.1">
    <property type="nucleotide sequence ID" value="NZ_JASBUT010000018.1"/>
</dbReference>
<dbReference type="GO" id="GO:0008289">
    <property type="term" value="F:lipid binding"/>
    <property type="evidence" value="ECO:0007669"/>
    <property type="project" value="UniProtKB-UniRule"/>
</dbReference>
<feature type="region of interest" description="Membrane-binding domain" evidence="3">
    <location>
        <begin position="532"/>
        <end position="573"/>
    </location>
</feature>
<keyword evidence="3" id="KW-0460">Magnesium</keyword>
<dbReference type="InterPro" id="IPR011766">
    <property type="entry name" value="TPP_enzyme_TPP-bd"/>
</dbReference>
<dbReference type="SUPFAM" id="SSF52518">
    <property type="entry name" value="Thiamin diphosphate-binding fold (THDP-binding)"/>
    <property type="match status" value="2"/>
</dbReference>
<dbReference type="PROSITE" id="PS00187">
    <property type="entry name" value="TPP_ENZYMES"/>
    <property type="match status" value="1"/>
</dbReference>
<feature type="domain" description="Thiamine pyrophosphate enzyme N-terminal TPP-binding" evidence="7">
    <location>
        <begin position="3"/>
        <end position="113"/>
    </location>
</feature>
<dbReference type="OMA" id="YEATHEC"/>
<dbReference type="Gene3D" id="3.40.50.1220">
    <property type="entry name" value="TPP-binding domain"/>
    <property type="match status" value="1"/>
</dbReference>
<keyword evidence="3" id="KW-0547">Nucleotide-binding</keyword>
<dbReference type="NCBIfam" id="NF006591">
    <property type="entry name" value="PRK09124.1"/>
    <property type="match status" value="1"/>
</dbReference>
<feature type="domain" description="Thiamine pyrophosphate enzyme central" evidence="5">
    <location>
        <begin position="190"/>
        <end position="318"/>
    </location>
</feature>
<keyword evidence="3" id="KW-0446">Lipid-binding</keyword>
<dbReference type="GO" id="GO:0048039">
    <property type="term" value="F:ubiquinone binding"/>
    <property type="evidence" value="ECO:0007669"/>
    <property type="project" value="UniProtKB-UniRule"/>
</dbReference>
<evidence type="ECO:0000256" key="2">
    <source>
        <dbReference type="ARBA" id="ARBA00023052"/>
    </source>
</evidence>
<comment type="caution">
    <text evidence="3">Lacks conserved residue(s) required for the propagation of feature annotation.</text>
</comment>
<dbReference type="Gene3D" id="3.40.50.970">
    <property type="match status" value="2"/>
</dbReference>
<dbReference type="CDD" id="cd07039">
    <property type="entry name" value="TPP_PYR_POX"/>
    <property type="match status" value="1"/>
</dbReference>
<accession>A0A0C1C3Q7</accession>
<keyword evidence="3" id="KW-0830">Ubiquinone</keyword>
<dbReference type="Pfam" id="PF00205">
    <property type="entry name" value="TPP_enzyme_M"/>
    <property type="match status" value="1"/>
</dbReference>
<dbReference type="PATRIC" id="fig|83552.4.peg.676"/>
<protein>
    <recommendedName>
        <fullName evidence="3">Pyruvate dehydrogenase [ubiquinone]</fullName>
        <ecNumber evidence="3">1.2.5.1</ecNumber>
    </recommendedName>
    <alternativeName>
        <fullName evidence="3">Pyruvate oxidase</fullName>
        <shortName evidence="3">POX</shortName>
    </alternativeName>
    <alternativeName>
        <fullName evidence="3">Pyruvate:ubiquinone-8 oxidoreductase</fullName>
    </alternativeName>
</protein>
<evidence type="ECO:0000256" key="4">
    <source>
        <dbReference type="RuleBase" id="RU362132"/>
    </source>
</evidence>
<dbReference type="InterPro" id="IPR029061">
    <property type="entry name" value="THDP-binding"/>
</dbReference>
<reference evidence="8 9" key="1">
    <citation type="journal article" date="2014" name="Mol. Biol. Evol.">
        <title>Massive expansion of Ubiquitination-related gene families within the Chlamydiae.</title>
        <authorList>
            <person name="Domman D."/>
            <person name="Collingro A."/>
            <person name="Lagkouvardos I."/>
            <person name="Gehre L."/>
            <person name="Weinmaier T."/>
            <person name="Rattei T."/>
            <person name="Subtil A."/>
            <person name="Horn M."/>
        </authorList>
    </citation>
    <scope>NUCLEOTIDE SEQUENCE [LARGE SCALE GENOMIC DNA]</scope>
    <source>
        <strain evidence="8 9">OEW1</strain>
    </source>
</reference>
<keyword evidence="2 3" id="KW-0786">Thiamine pyrophosphate</keyword>
<dbReference type="SUPFAM" id="SSF52467">
    <property type="entry name" value="DHS-like NAD/FAD-binding domain"/>
    <property type="match status" value="1"/>
</dbReference>
<comment type="subcellular location">
    <subcellularLocation>
        <location evidence="3">Cell membrane</location>
        <topology evidence="3">Peripheral membrane protein</topology>
        <orientation evidence="3">Cytoplasmic side</orientation>
    </subcellularLocation>
</comment>
<feature type="binding site" evidence="3">
    <location>
        <begin position="461"/>
        <end position="467"/>
    </location>
    <ligand>
        <name>thiamine diphosphate</name>
        <dbReference type="ChEBI" id="CHEBI:58937"/>
    </ligand>
</feature>
<keyword evidence="3" id="KW-0285">Flavoprotein</keyword>
<evidence type="ECO:0000313" key="9">
    <source>
        <dbReference type="Proteomes" id="UP000031307"/>
    </source>
</evidence>
<comment type="domain">
    <text evidence="3">Has 4 domains; the Pyr domain which binds the pyrimidine moiety of the thiamine pyrophosphate cofactor, the FAD-binding domain, the PP-binding domain which binds the pyrophosphate portion of thiamine pyrophosphate and the C-terminal membrane binding region. The C-terminus is held closely against the rest of the protein and covers the active site; during activation it unfolds from the rest of the protein and forms an amphipathic helix upon membrane binding, exposing the active site.</text>
</comment>
<dbReference type="InterPro" id="IPR029035">
    <property type="entry name" value="DHS-like_NAD/FAD-binding_dom"/>
</dbReference>
<feature type="binding site" evidence="3">
    <location>
        <begin position="407"/>
        <end position="409"/>
    </location>
    <ligand>
        <name>thiamine diphosphate</name>
        <dbReference type="ChEBI" id="CHEBI:58937"/>
    </ligand>
</feature>
<comment type="cofactor">
    <cofactor evidence="3">
        <name>FAD</name>
        <dbReference type="ChEBI" id="CHEBI:57692"/>
    </cofactor>
    <text evidence="3">Binds 1 FAD per subunit.</text>
</comment>
<dbReference type="HAMAP" id="MF_00850">
    <property type="entry name" value="POX"/>
    <property type="match status" value="1"/>
</dbReference>
<dbReference type="EC" id="1.2.5.1" evidence="3"/>
<feature type="region of interest" description="FAD-binding domain" evidence="3">
    <location>
        <begin position="182"/>
        <end position="333"/>
    </location>
</feature>
<dbReference type="PANTHER" id="PTHR42981:SF2">
    <property type="entry name" value="PYRUVATE DEHYDROGENASE [UBIQUINONE]"/>
    <property type="match status" value="1"/>
</dbReference>
<comment type="subunit">
    <text evidence="3">Homotetramer.</text>
</comment>
<comment type="activity regulation">
    <text evidence="3">The C-terminus inhibits activity; it has to move for the enzyme to be active. Activated by lipid-binding, which occurs via the C-terminus.</text>
</comment>
<comment type="cofactor">
    <cofactor evidence="3">
        <name>thiamine diphosphate</name>
        <dbReference type="ChEBI" id="CHEBI:58937"/>
    </cofactor>
    <text evidence="3">Binds 1 thiamine pyrophosphate per subunit.</text>
</comment>
<dbReference type="Pfam" id="PF02775">
    <property type="entry name" value="TPP_enzyme_C"/>
    <property type="match status" value="1"/>
</dbReference>
<dbReference type="Pfam" id="PF02776">
    <property type="entry name" value="TPP_enzyme_N"/>
    <property type="match status" value="1"/>
</dbReference>
<comment type="function">
    <text evidence="3">A peripheral cell membrane enzyme that catalyzes the oxidative decarboxylation of pyruvate to form acetate and CO(2). It channels electrons from the cytoplasm to the respiratory chain at the cell membrane via ubiquinone.</text>
</comment>
<feature type="binding site" evidence="3">
    <location>
        <position position="461"/>
    </location>
    <ligand>
        <name>Mg(2+)</name>
        <dbReference type="ChEBI" id="CHEBI:18420"/>
    </ligand>
</feature>
<evidence type="ECO:0000256" key="3">
    <source>
        <dbReference type="HAMAP-Rule" id="MF_00850"/>
    </source>
</evidence>
<comment type="catalytic activity">
    <reaction evidence="3">
        <text>a ubiquinone + pyruvate + H2O = a ubiquinol + acetate + CO2</text>
        <dbReference type="Rhea" id="RHEA:27405"/>
        <dbReference type="Rhea" id="RHEA-COMP:9565"/>
        <dbReference type="Rhea" id="RHEA-COMP:9566"/>
        <dbReference type="ChEBI" id="CHEBI:15361"/>
        <dbReference type="ChEBI" id="CHEBI:15377"/>
        <dbReference type="ChEBI" id="CHEBI:16389"/>
        <dbReference type="ChEBI" id="CHEBI:16526"/>
        <dbReference type="ChEBI" id="CHEBI:17976"/>
        <dbReference type="ChEBI" id="CHEBI:30089"/>
        <dbReference type="EC" id="1.2.5.1"/>
    </reaction>
</comment>
<comment type="similarity">
    <text evidence="1 3 4">Belongs to the TPP enzyme family.</text>
</comment>
<dbReference type="InterPro" id="IPR047212">
    <property type="entry name" value="TPP_POXB-like"/>
</dbReference>
<dbReference type="GO" id="GO:0042867">
    <property type="term" value="P:pyruvate catabolic process"/>
    <property type="evidence" value="ECO:0007669"/>
    <property type="project" value="UniProtKB-UniRule"/>
</dbReference>
<keyword evidence="3" id="KW-0472">Membrane</keyword>
<evidence type="ECO:0000256" key="1">
    <source>
        <dbReference type="ARBA" id="ARBA00007812"/>
    </source>
</evidence>
<feature type="binding site" evidence="3">
    <location>
        <begin position="250"/>
        <end position="253"/>
    </location>
    <ligand>
        <name>FAD</name>
        <dbReference type="ChEBI" id="CHEBI:57692"/>
    </ligand>
</feature>
<sequence>MPTVAECILDILVATGVKRIYGITGDSLNAFTDTIRKKGHIEWISTRHEEVAAFAAGAEAQLSGALTVCAGSCGPGNMHLINGLYDCHRNNVPVLAIAAQIPTSEMGGDYFQETHPERLFLECSRYCEVVTQPEQIPRLLEIAIQTAIATNDVAVLIIPGDISWKKVQTPKLRKFFPSDLVEAKHLDRNLDEIAKVLNKSQKVTIFGGIGCAGAHAELLHLAERLKAPIAFTLRGKDHIEYDNPFDVGLTGLLGFSSGYHALMDCDTLILLGTDFPYRQFYPIHATVIQVDIRAENIGRRTHVDYAIIGDVKTTLSHLIDKIDHKHDQTFLNTSLENYKKARLDLDELAKPSLAGSPIHPQYVAKLISDFASEDAIFTCDVGTPTIWAARYLKMNGKRRLLGSFKHGSMANALPQAIGAQLLYPDRQVVTLSGDGGISMLMGDLLTLKQHSIPVKVVVFNNSAYGFVELEMKASGILEYGTELENPNFAKMADAMGILGRRVENGEKLSETLQEVLNHQGPALIEVMVNRYELAMPPHISIDEVTGFGLYLLTAVINGKGNELIELARSNLSKK</sequence>
<dbReference type="GO" id="GO:0030976">
    <property type="term" value="F:thiamine pyrophosphate binding"/>
    <property type="evidence" value="ECO:0007669"/>
    <property type="project" value="UniProtKB-UniRule"/>
</dbReference>
<dbReference type="InterPro" id="IPR044261">
    <property type="entry name" value="Pyruvate_dehydrogenase"/>
</dbReference>
<dbReference type="InterPro" id="IPR000399">
    <property type="entry name" value="TPP-bd_CS"/>
</dbReference>
<keyword evidence="3" id="KW-0670">Pyruvate</keyword>
<keyword evidence="3" id="KW-0479">Metal-binding</keyword>
<keyword evidence="3" id="KW-1003">Cell membrane</keyword>
<dbReference type="PANTHER" id="PTHR42981">
    <property type="entry name" value="PYRUVATE DEHYDROGENASE [UBIQUINONE]"/>
    <property type="match status" value="1"/>
</dbReference>
<feature type="site" description="Moves into active site upon enzyme activation, plays a role in electron transfer" evidence="3">
    <location>
        <position position="466"/>
    </location>
</feature>
<dbReference type="InterPro" id="IPR012000">
    <property type="entry name" value="Thiamin_PyroP_enz_cen_dom"/>
</dbReference>
<evidence type="ECO:0000313" key="8">
    <source>
        <dbReference type="EMBL" id="KIA78136.1"/>
    </source>
</evidence>
<gene>
    <name evidence="3" type="primary">poxB</name>
    <name evidence="8" type="ORF">DB43_ES00100</name>
</gene>
<dbReference type="InterPro" id="IPR047210">
    <property type="entry name" value="TPP_PYR_POXB-like"/>
</dbReference>
<dbReference type="GO" id="GO:0000287">
    <property type="term" value="F:magnesium ion binding"/>
    <property type="evidence" value="ECO:0007669"/>
    <property type="project" value="UniProtKB-UniRule"/>
</dbReference>
<comment type="cofactor">
    <cofactor evidence="3">
        <name>Mg(2+)</name>
        <dbReference type="ChEBI" id="CHEBI:18420"/>
    </cofactor>
    <text evidence="3">Binds 1 Mg(2+) ion per subunit.</text>
</comment>